<dbReference type="HOGENOM" id="CLU_1496549_0_0_1"/>
<dbReference type="VEuPathDB" id="FungiDB:MELLADRAFT_107333"/>
<feature type="compositionally biased region" description="Low complexity" evidence="1">
    <location>
        <begin position="73"/>
        <end position="82"/>
    </location>
</feature>
<dbReference type="GeneID" id="18923142"/>
<accession>F4RPF3</accession>
<feature type="region of interest" description="Disordered" evidence="1">
    <location>
        <begin position="61"/>
        <end position="95"/>
    </location>
</feature>
<dbReference type="InParanoid" id="F4RPF3"/>
<proteinExistence type="predicted"/>
<sequence>MSTTSDLTSQADTPELLSIDLDSFNLEPFELPNDFLNQLPPNLFQLSSSSLTHDIIPMATPTKRKPEFEESSDLSSESNQTEPISEEPAPDPDKISITFTLPMETLKYLKRQEYLVVRQIIFLSGSTCQLKLKTNHQDIEFLEFISSGTNHQVSKSIELLTLKIWKWKLKSKSQTQNQKK</sequence>
<dbReference type="KEGG" id="mlr:MELLADRAFT_107333"/>
<organism evidence="3">
    <name type="scientific">Melampsora larici-populina (strain 98AG31 / pathotype 3-4-7)</name>
    <name type="common">Poplar leaf rust fungus</name>
    <dbReference type="NCBI Taxonomy" id="747676"/>
    <lineage>
        <taxon>Eukaryota</taxon>
        <taxon>Fungi</taxon>
        <taxon>Dikarya</taxon>
        <taxon>Basidiomycota</taxon>
        <taxon>Pucciniomycotina</taxon>
        <taxon>Pucciniomycetes</taxon>
        <taxon>Pucciniales</taxon>
        <taxon>Melampsoraceae</taxon>
        <taxon>Melampsora</taxon>
    </lineage>
</organism>
<evidence type="ECO:0000313" key="3">
    <source>
        <dbReference type="Proteomes" id="UP000001072"/>
    </source>
</evidence>
<dbReference type="AlphaFoldDB" id="F4RPF3"/>
<dbReference type="RefSeq" id="XP_007411005.1">
    <property type="nucleotide sequence ID" value="XM_007410943.1"/>
</dbReference>
<evidence type="ECO:0000256" key="1">
    <source>
        <dbReference type="SAM" id="MobiDB-lite"/>
    </source>
</evidence>
<gene>
    <name evidence="2" type="ORF">MELLADRAFT_107333</name>
</gene>
<dbReference type="EMBL" id="GL883112">
    <property type="protein sequence ID" value="EGG05516.1"/>
    <property type="molecule type" value="Genomic_DNA"/>
</dbReference>
<keyword evidence="3" id="KW-1185">Reference proteome</keyword>
<name>F4RPF3_MELLP</name>
<reference evidence="3" key="1">
    <citation type="journal article" date="2011" name="Proc. Natl. Acad. Sci. U.S.A.">
        <title>Obligate biotrophy features unraveled by the genomic analysis of rust fungi.</title>
        <authorList>
            <person name="Duplessis S."/>
            <person name="Cuomo C.A."/>
            <person name="Lin Y.-C."/>
            <person name="Aerts A."/>
            <person name="Tisserant E."/>
            <person name="Veneault-Fourrey C."/>
            <person name="Joly D.L."/>
            <person name="Hacquard S."/>
            <person name="Amselem J."/>
            <person name="Cantarel B.L."/>
            <person name="Chiu R."/>
            <person name="Coutinho P.M."/>
            <person name="Feau N."/>
            <person name="Field M."/>
            <person name="Frey P."/>
            <person name="Gelhaye E."/>
            <person name="Goldberg J."/>
            <person name="Grabherr M.G."/>
            <person name="Kodira C.D."/>
            <person name="Kohler A."/>
            <person name="Kuees U."/>
            <person name="Lindquist E.A."/>
            <person name="Lucas S.M."/>
            <person name="Mago R."/>
            <person name="Mauceli E."/>
            <person name="Morin E."/>
            <person name="Murat C."/>
            <person name="Pangilinan J.L."/>
            <person name="Park R."/>
            <person name="Pearson M."/>
            <person name="Quesneville H."/>
            <person name="Rouhier N."/>
            <person name="Sakthikumar S."/>
            <person name="Salamov A.A."/>
            <person name="Schmutz J."/>
            <person name="Selles B."/>
            <person name="Shapiro H."/>
            <person name="Tanguay P."/>
            <person name="Tuskan G.A."/>
            <person name="Henrissat B."/>
            <person name="Van de Peer Y."/>
            <person name="Rouze P."/>
            <person name="Ellis J.G."/>
            <person name="Dodds P.N."/>
            <person name="Schein J.E."/>
            <person name="Zhong S."/>
            <person name="Hamelin R.C."/>
            <person name="Grigoriev I.V."/>
            <person name="Szabo L.J."/>
            <person name="Martin F."/>
        </authorList>
    </citation>
    <scope>NUCLEOTIDE SEQUENCE [LARGE SCALE GENOMIC DNA]</scope>
    <source>
        <strain evidence="3">98AG31 / pathotype 3-4-7</strain>
    </source>
</reference>
<evidence type="ECO:0000313" key="2">
    <source>
        <dbReference type="EMBL" id="EGG05516.1"/>
    </source>
</evidence>
<protein>
    <submittedName>
        <fullName evidence="2">Uncharacterized protein</fullName>
    </submittedName>
</protein>
<dbReference type="Proteomes" id="UP000001072">
    <property type="component" value="Unassembled WGS sequence"/>
</dbReference>